<dbReference type="GO" id="GO:0009306">
    <property type="term" value="P:protein secretion"/>
    <property type="evidence" value="ECO:0007669"/>
    <property type="project" value="UniProtKB-UniRule"/>
</dbReference>
<keyword evidence="11 12" id="KW-1006">Bacterial flagellum protein export</keyword>
<evidence type="ECO:0000256" key="9">
    <source>
        <dbReference type="ARBA" id="ARBA00023136"/>
    </source>
</evidence>
<dbReference type="GO" id="GO:0044781">
    <property type="term" value="P:bacterial-type flagellum organization"/>
    <property type="evidence" value="ECO:0007669"/>
    <property type="project" value="UniProtKB-UniRule"/>
</dbReference>
<dbReference type="EMBL" id="DSUJ01000008">
    <property type="protein sequence ID" value="HFI90419.1"/>
    <property type="molecule type" value="Genomic_DNA"/>
</dbReference>
<keyword evidence="3 12" id="KW-0813">Transport</keyword>
<accession>A0A7V2ZI42</accession>
<feature type="transmembrane region" description="Helical" evidence="12">
    <location>
        <begin position="39"/>
        <end position="72"/>
    </location>
</feature>
<feature type="transmembrane region" description="Helical" evidence="12">
    <location>
        <begin position="217"/>
        <end position="238"/>
    </location>
</feature>
<keyword evidence="4 12" id="KW-1003">Cell membrane</keyword>
<dbReference type="InterPro" id="IPR005837">
    <property type="entry name" value="FliP"/>
</dbReference>
<reference evidence="13" key="1">
    <citation type="journal article" date="2020" name="mSystems">
        <title>Genome- and Community-Level Interaction Insights into Carbon Utilization and Element Cycling Functions of Hydrothermarchaeota in Hydrothermal Sediment.</title>
        <authorList>
            <person name="Zhou Z."/>
            <person name="Liu Y."/>
            <person name="Xu W."/>
            <person name="Pan J."/>
            <person name="Luo Z.H."/>
            <person name="Li M."/>
        </authorList>
    </citation>
    <scope>NUCLEOTIDE SEQUENCE [LARGE SCALE GENOMIC DNA]</scope>
    <source>
        <strain evidence="13">SpSt-479</strain>
    </source>
</reference>
<evidence type="ECO:0000256" key="4">
    <source>
        <dbReference type="ARBA" id="ARBA00022475"/>
    </source>
</evidence>
<feature type="transmembrane region" description="Helical" evidence="12">
    <location>
        <begin position="84"/>
        <end position="103"/>
    </location>
</feature>
<organism evidence="13">
    <name type="scientific">Ignavibacterium album</name>
    <dbReference type="NCBI Taxonomy" id="591197"/>
    <lineage>
        <taxon>Bacteria</taxon>
        <taxon>Pseudomonadati</taxon>
        <taxon>Ignavibacteriota</taxon>
        <taxon>Ignavibacteria</taxon>
        <taxon>Ignavibacteriales</taxon>
        <taxon>Ignavibacteriaceae</taxon>
        <taxon>Ignavibacterium</taxon>
    </lineage>
</organism>
<keyword evidence="13" id="KW-0282">Flagellum</keyword>
<evidence type="ECO:0000256" key="3">
    <source>
        <dbReference type="ARBA" id="ARBA00022448"/>
    </source>
</evidence>
<keyword evidence="5 12" id="KW-0812">Transmembrane</keyword>
<keyword evidence="13" id="KW-0969">Cilium</keyword>
<protein>
    <recommendedName>
        <fullName evidence="2 12">Flagellar biosynthetic protein FliP</fullName>
    </recommendedName>
</protein>
<comment type="caution">
    <text evidence="13">The sequence shown here is derived from an EMBL/GenBank/DDBJ whole genome shotgun (WGS) entry which is preliminary data.</text>
</comment>
<dbReference type="PRINTS" id="PR00951">
    <property type="entry name" value="FLGBIOSNFLIP"/>
</dbReference>
<sequence>MLIFSTGAVAQQTQSLSFPIPKINVDVGTSQNGKDVAVTLQILLLMTILALAPSIIIMTTSYLRIIIVFHFLKSALGTQQMPPGQLLAGVALFITFFVMAPTWNKVNQDALKPLLDEKIGVEEAYNKGIEPIREFMFKHVRDEDLELFVSMANMSRPNNRNELPTYIVVPAFVLSELRTGFIIGFFLFIPFIMVDLIISSILMSMGMMMLPPMLISLPFKILLFILVDGWNLIVGSVVRSFAQ</sequence>
<dbReference type="PANTHER" id="PTHR30587">
    <property type="entry name" value="FLAGELLAR BIOSYNTHETIC PROTEIN FLIP"/>
    <property type="match status" value="1"/>
</dbReference>
<evidence type="ECO:0000256" key="8">
    <source>
        <dbReference type="ARBA" id="ARBA00022989"/>
    </source>
</evidence>
<comment type="subcellular location">
    <subcellularLocation>
        <location evidence="12">Cell membrane</location>
        <topology evidence="12">Multi-pass membrane protein</topology>
    </subcellularLocation>
    <subcellularLocation>
        <location evidence="12">Bacterial flagellum basal body</location>
    </subcellularLocation>
</comment>
<dbReference type="InterPro" id="IPR005838">
    <property type="entry name" value="T3SS_IM_P"/>
</dbReference>
<evidence type="ECO:0000256" key="1">
    <source>
        <dbReference type="ARBA" id="ARBA00006257"/>
    </source>
</evidence>
<proteinExistence type="inferred from homology"/>
<keyword evidence="6 12" id="KW-1005">Bacterial flagellum biogenesis</keyword>
<keyword evidence="13" id="KW-0966">Cell projection</keyword>
<gene>
    <name evidence="12 13" type="primary">fliP</name>
    <name evidence="13" type="ORF">ENS31_02685</name>
</gene>
<feature type="transmembrane region" description="Helical" evidence="12">
    <location>
        <begin position="181"/>
        <end position="205"/>
    </location>
</feature>
<keyword evidence="8 12" id="KW-1133">Transmembrane helix</keyword>
<evidence type="ECO:0000256" key="11">
    <source>
        <dbReference type="ARBA" id="ARBA00023225"/>
    </source>
</evidence>
<keyword evidence="7 12" id="KW-0653">Protein transport</keyword>
<dbReference type="Pfam" id="PF00813">
    <property type="entry name" value="FliP"/>
    <property type="match status" value="1"/>
</dbReference>
<name>A0A7V2ZI42_9BACT</name>
<dbReference type="NCBIfam" id="TIGR01103">
    <property type="entry name" value="fliP"/>
    <property type="match status" value="1"/>
</dbReference>
<evidence type="ECO:0000256" key="10">
    <source>
        <dbReference type="ARBA" id="ARBA00023143"/>
    </source>
</evidence>
<dbReference type="GO" id="GO:0009425">
    <property type="term" value="C:bacterial-type flagellum basal body"/>
    <property type="evidence" value="ECO:0007669"/>
    <property type="project" value="UniProtKB-SubCell"/>
</dbReference>
<evidence type="ECO:0000256" key="12">
    <source>
        <dbReference type="RuleBase" id="RU362069"/>
    </source>
</evidence>
<dbReference type="PROSITE" id="PS01061">
    <property type="entry name" value="FLIP_2"/>
    <property type="match status" value="1"/>
</dbReference>
<dbReference type="NCBIfam" id="NF009438">
    <property type="entry name" value="PRK12797.1"/>
    <property type="match status" value="1"/>
</dbReference>
<dbReference type="AlphaFoldDB" id="A0A7V2ZI42"/>
<evidence type="ECO:0000313" key="13">
    <source>
        <dbReference type="EMBL" id="HFI90419.1"/>
    </source>
</evidence>
<evidence type="ECO:0000256" key="6">
    <source>
        <dbReference type="ARBA" id="ARBA00022795"/>
    </source>
</evidence>
<comment type="function">
    <text evidence="12">Plays a role in the flagellum-specific transport system.</text>
</comment>
<dbReference type="GO" id="GO:0005886">
    <property type="term" value="C:plasma membrane"/>
    <property type="evidence" value="ECO:0007669"/>
    <property type="project" value="UniProtKB-SubCell"/>
</dbReference>
<evidence type="ECO:0000256" key="7">
    <source>
        <dbReference type="ARBA" id="ARBA00022927"/>
    </source>
</evidence>
<keyword evidence="10" id="KW-0975">Bacterial flagellum</keyword>
<evidence type="ECO:0000256" key="2">
    <source>
        <dbReference type="ARBA" id="ARBA00021714"/>
    </source>
</evidence>
<dbReference type="PANTHER" id="PTHR30587:SF0">
    <property type="entry name" value="FLAGELLAR BIOSYNTHETIC PROTEIN FLIP"/>
    <property type="match status" value="1"/>
</dbReference>
<dbReference type="PRINTS" id="PR01302">
    <property type="entry name" value="TYPE3IMPPROT"/>
</dbReference>
<evidence type="ECO:0000256" key="5">
    <source>
        <dbReference type="ARBA" id="ARBA00022692"/>
    </source>
</evidence>
<comment type="similarity">
    <text evidence="1 12">Belongs to the FliP/MopC/SpaP family.</text>
</comment>
<keyword evidence="9 12" id="KW-0472">Membrane</keyword>